<dbReference type="Pfam" id="PF12971">
    <property type="entry name" value="NAGLU_N"/>
    <property type="match status" value="1"/>
</dbReference>
<evidence type="ECO:0000256" key="1">
    <source>
        <dbReference type="ARBA" id="ARBA00022801"/>
    </source>
</evidence>
<dbReference type="GO" id="GO:0005975">
    <property type="term" value="P:carbohydrate metabolic process"/>
    <property type="evidence" value="ECO:0007669"/>
    <property type="project" value="UniProtKB-ARBA"/>
</dbReference>
<dbReference type="InterPro" id="IPR007781">
    <property type="entry name" value="NAGLU"/>
</dbReference>
<dbReference type="InterPro" id="IPR024733">
    <property type="entry name" value="NAGLU_tim-barrel"/>
</dbReference>
<dbReference type="STRING" id="742817.HMPREF9449_00056"/>
<organism evidence="6 7">
    <name type="scientific">Odoribacter laneus YIT 12061</name>
    <dbReference type="NCBI Taxonomy" id="742817"/>
    <lineage>
        <taxon>Bacteria</taxon>
        <taxon>Pseudomonadati</taxon>
        <taxon>Bacteroidota</taxon>
        <taxon>Bacteroidia</taxon>
        <taxon>Bacteroidales</taxon>
        <taxon>Odoribacteraceae</taxon>
        <taxon>Odoribacter</taxon>
    </lineage>
</organism>
<dbReference type="InterPro" id="IPR024240">
    <property type="entry name" value="NAGLU_N"/>
</dbReference>
<evidence type="ECO:0000256" key="2">
    <source>
        <dbReference type="SAM" id="SignalP"/>
    </source>
</evidence>
<evidence type="ECO:0000259" key="5">
    <source>
        <dbReference type="Pfam" id="PF12972"/>
    </source>
</evidence>
<evidence type="ECO:0008006" key="8">
    <source>
        <dbReference type="Google" id="ProtNLM"/>
    </source>
</evidence>
<dbReference type="HOGENOM" id="CLU_011988_1_0_10"/>
<evidence type="ECO:0000313" key="7">
    <source>
        <dbReference type="Proteomes" id="UP000004892"/>
    </source>
</evidence>
<keyword evidence="7" id="KW-1185">Reference proteome</keyword>
<feature type="domain" description="Alpha-N-acetylglucosaminidase C-terminal" evidence="5">
    <location>
        <begin position="469"/>
        <end position="706"/>
    </location>
</feature>
<keyword evidence="2" id="KW-0732">Signal</keyword>
<dbReference type="PROSITE" id="PS51257">
    <property type="entry name" value="PROKAR_LIPOPROTEIN"/>
    <property type="match status" value="1"/>
</dbReference>
<dbReference type="Proteomes" id="UP000004892">
    <property type="component" value="Unassembled WGS sequence"/>
</dbReference>
<dbReference type="eggNOG" id="COG3669">
    <property type="taxonomic scope" value="Bacteria"/>
</dbReference>
<gene>
    <name evidence="6" type="ORF">HMPREF9449_00056</name>
</gene>
<reference evidence="6 7" key="1">
    <citation type="submission" date="2012-01" db="EMBL/GenBank/DDBJ databases">
        <title>The Genome Sequence of Odoribacter laneus YIT 12061.</title>
        <authorList>
            <consortium name="The Broad Institute Genome Sequencing Platform"/>
            <person name="Earl A."/>
            <person name="Ward D."/>
            <person name="Feldgarden M."/>
            <person name="Gevers D."/>
            <person name="Morotomi M."/>
            <person name="Young S.K."/>
            <person name="Zeng Q."/>
            <person name="Gargeya S."/>
            <person name="Fitzgerald M."/>
            <person name="Haas B."/>
            <person name="Abouelleil A."/>
            <person name="Alvarado L."/>
            <person name="Arachchi H.M."/>
            <person name="Berlin A."/>
            <person name="Chapman S.B."/>
            <person name="Gearin G."/>
            <person name="Goldberg J."/>
            <person name="Griggs A."/>
            <person name="Gujja S."/>
            <person name="Hansen M."/>
            <person name="Heiman D."/>
            <person name="Howarth C."/>
            <person name="Larimer J."/>
            <person name="Lui A."/>
            <person name="MacDonald P.J.P."/>
            <person name="McCowen C."/>
            <person name="Montmayeur A."/>
            <person name="Murphy C."/>
            <person name="Neiman D."/>
            <person name="Pearson M."/>
            <person name="Priest M."/>
            <person name="Roberts A."/>
            <person name="Saif S."/>
            <person name="Shea T."/>
            <person name="Sisk P."/>
            <person name="Stolte C."/>
            <person name="Sykes S."/>
            <person name="Wortman J."/>
            <person name="Nusbaum C."/>
            <person name="Birren B."/>
        </authorList>
    </citation>
    <scope>NUCLEOTIDE SEQUENCE [LARGE SCALE GENOMIC DNA]</scope>
    <source>
        <strain evidence="6 7">YIT 12061</strain>
    </source>
</reference>
<dbReference type="PATRIC" id="fig|742817.3.peg.56"/>
<keyword evidence="1" id="KW-0378">Hydrolase</keyword>
<dbReference type="AlphaFoldDB" id="H1DD78"/>
<evidence type="ECO:0000313" key="6">
    <source>
        <dbReference type="EMBL" id="EHP51054.1"/>
    </source>
</evidence>
<dbReference type="PANTHER" id="PTHR12872:SF1">
    <property type="entry name" value="ALPHA-N-ACETYLGLUCOSAMINIDASE"/>
    <property type="match status" value="1"/>
</dbReference>
<protein>
    <recommendedName>
        <fullName evidence="8">Alpha-N-acetylglucosaminidase</fullName>
    </recommendedName>
</protein>
<dbReference type="Pfam" id="PF12972">
    <property type="entry name" value="NAGLU_C"/>
    <property type="match status" value="1"/>
</dbReference>
<name>H1DD78_9BACT</name>
<feature type="domain" description="Alpha-N-acetylglucosaminidase N-terminal" evidence="4">
    <location>
        <begin position="26"/>
        <end position="104"/>
    </location>
</feature>
<comment type="caution">
    <text evidence="6">The sequence shown here is derived from an EMBL/GenBank/DDBJ whole genome shotgun (WGS) entry which is preliminary data.</text>
</comment>
<dbReference type="EMBL" id="ADMC01000001">
    <property type="protein sequence ID" value="EHP51054.1"/>
    <property type="molecule type" value="Genomic_DNA"/>
</dbReference>
<dbReference type="InterPro" id="IPR029018">
    <property type="entry name" value="Hex-like_dom2"/>
</dbReference>
<dbReference type="Gene3D" id="3.30.379.10">
    <property type="entry name" value="Chitobiase/beta-hexosaminidase domain 2-like"/>
    <property type="match status" value="1"/>
</dbReference>
<proteinExistence type="predicted"/>
<evidence type="ECO:0000259" key="3">
    <source>
        <dbReference type="Pfam" id="PF05089"/>
    </source>
</evidence>
<dbReference type="GO" id="GO:0016787">
    <property type="term" value="F:hydrolase activity"/>
    <property type="evidence" value="ECO:0007669"/>
    <property type="project" value="UniProtKB-KW"/>
</dbReference>
<dbReference type="InterPro" id="IPR024732">
    <property type="entry name" value="NAGLU_C"/>
</dbReference>
<sequence length="835" mass="96122">MLRIFLLSVILASSSCLYAQNSIGEVREVIRRFAGEFPAKLKLSFIDKENNCDVFETKVRNGRLEIRGSSGVALCRGFYDFIKSNHAGISAWSGNRCIFPASLPENMEKRVVSPFPRHYYYNVVTYGYTLPYWDWQRWEEEIDWMALHGVDMPLALVANEAITARVWKRLGLTEEEIQSYFVGPAHLPWMRMGNISQIDGPMPVEWHSDQVELQHKILKRMKLLGMKPICPAFAGFVPLALKRLYPDVKIIETTWAGFHNWMLSPEEELFTRIGQLFIEEWEKEFGKNDFYLADSFNEMDVPFPPIGTKERYDMLAFYGEQVYKGIKAGNPDAVWVMQGWMFGYQRDIWDYETLQALVSKVPDDKMMLLDLAADYNKNVWGNGMNWEFYKGFFNKLWVYSVIPNMGGKTGATGILSFYANGHLEALNSPNRGRLFGFGMAPEGTENNEVVYEMICDAGWSSSEIDVKQWLKDYSLCRYGKTCPEMDEVWEGLCKSVYGTFTDHPRFLWQLRPGRSGKGTVNTDSNFYRAVEKMAECAPKMTESPLFKADFLEMTAFYLGGKMEALASAIGKSYLYGNTADALKMQQQFEELGEGLDSLLESHPVYRLQRWIDFARKHGDTEKLKDYYEMNARRIVTIWGPPVSDYACKLWSGLIRDYYLPRWREYFRCKETGSKYDLASWESDWVTQKKGVSPMTPYADPVEAAIRWIQKAKEVETFKEEETVIGYWTPSDVSTTWKDVIYNIPAEKLPVLRGILFEYVRGARKLDISEVTLVADGKEVCKVVQNGTTGDVNRDNFFYFQIPEGATGNNECYIRARVQSDGDADSYGEVRIILAR</sequence>
<dbReference type="PANTHER" id="PTHR12872">
    <property type="entry name" value="ALPHA-N-ACETYLGLUCOSAMINIDASE"/>
    <property type="match status" value="1"/>
</dbReference>
<dbReference type="Gene3D" id="3.20.20.80">
    <property type="entry name" value="Glycosidases"/>
    <property type="match status" value="1"/>
</dbReference>
<feature type="domain" description="Alpha-N-acetylglucosaminidase tim-barrel" evidence="3">
    <location>
        <begin position="119"/>
        <end position="460"/>
    </location>
</feature>
<dbReference type="RefSeq" id="WP_009135210.1">
    <property type="nucleotide sequence ID" value="NZ_JH594596.1"/>
</dbReference>
<dbReference type="GeneID" id="98067737"/>
<dbReference type="Gene3D" id="1.20.120.670">
    <property type="entry name" value="N-acetyl-b-d-glucoasminidase"/>
    <property type="match status" value="1"/>
</dbReference>
<dbReference type="Pfam" id="PF05089">
    <property type="entry name" value="NAGLU"/>
    <property type="match status" value="1"/>
</dbReference>
<accession>H1DD78</accession>
<evidence type="ECO:0000259" key="4">
    <source>
        <dbReference type="Pfam" id="PF12971"/>
    </source>
</evidence>
<feature type="signal peptide" evidence="2">
    <location>
        <begin position="1"/>
        <end position="19"/>
    </location>
</feature>
<feature type="chain" id="PRO_5003549976" description="Alpha-N-acetylglucosaminidase" evidence="2">
    <location>
        <begin position="20"/>
        <end position="835"/>
    </location>
</feature>